<evidence type="ECO:0000256" key="1">
    <source>
        <dbReference type="SAM" id="MobiDB-lite"/>
    </source>
</evidence>
<dbReference type="Pfam" id="PF06708">
    <property type="entry name" value="DUF1195"/>
    <property type="match status" value="1"/>
</dbReference>
<keyword evidence="2" id="KW-1133">Transmembrane helix</keyword>
<protein>
    <recommendedName>
        <fullName evidence="5">Sugar transporter</fullName>
    </recommendedName>
</protein>
<feature type="compositionally biased region" description="Basic and acidic residues" evidence="1">
    <location>
        <begin position="159"/>
        <end position="178"/>
    </location>
</feature>
<keyword evidence="2" id="KW-0472">Membrane</keyword>
<dbReference type="Proteomes" id="UP001454036">
    <property type="component" value="Unassembled WGS sequence"/>
</dbReference>
<evidence type="ECO:0000313" key="3">
    <source>
        <dbReference type="EMBL" id="GAA0148880.1"/>
    </source>
</evidence>
<gene>
    <name evidence="3" type="ORF">LIER_08200</name>
</gene>
<evidence type="ECO:0008006" key="5">
    <source>
        <dbReference type="Google" id="ProtNLM"/>
    </source>
</evidence>
<evidence type="ECO:0000313" key="4">
    <source>
        <dbReference type="Proteomes" id="UP001454036"/>
    </source>
</evidence>
<comment type="caution">
    <text evidence="3">The sequence shown here is derived from an EMBL/GenBank/DDBJ whole genome shotgun (WGS) entry which is preliminary data.</text>
</comment>
<name>A0AAV3PF10_LITER</name>
<feature type="transmembrane region" description="Helical" evidence="2">
    <location>
        <begin position="39"/>
        <end position="60"/>
    </location>
</feature>
<accession>A0AAV3PF10</accession>
<feature type="region of interest" description="Disordered" evidence="1">
    <location>
        <begin position="156"/>
        <end position="178"/>
    </location>
</feature>
<keyword evidence="2" id="KW-0812">Transmembrane</keyword>
<dbReference type="EMBL" id="BAABME010001315">
    <property type="protein sequence ID" value="GAA0148880.1"/>
    <property type="molecule type" value="Genomic_DNA"/>
</dbReference>
<organism evidence="3 4">
    <name type="scientific">Lithospermum erythrorhizon</name>
    <name type="common">Purple gromwell</name>
    <name type="synonym">Lithospermum officinale var. erythrorhizon</name>
    <dbReference type="NCBI Taxonomy" id="34254"/>
    <lineage>
        <taxon>Eukaryota</taxon>
        <taxon>Viridiplantae</taxon>
        <taxon>Streptophyta</taxon>
        <taxon>Embryophyta</taxon>
        <taxon>Tracheophyta</taxon>
        <taxon>Spermatophyta</taxon>
        <taxon>Magnoliopsida</taxon>
        <taxon>eudicotyledons</taxon>
        <taxon>Gunneridae</taxon>
        <taxon>Pentapetalae</taxon>
        <taxon>asterids</taxon>
        <taxon>lamiids</taxon>
        <taxon>Boraginales</taxon>
        <taxon>Boraginaceae</taxon>
        <taxon>Boraginoideae</taxon>
        <taxon>Lithospermeae</taxon>
        <taxon>Lithospermum</taxon>
    </lineage>
</organism>
<evidence type="ECO:0000256" key="2">
    <source>
        <dbReference type="SAM" id="Phobius"/>
    </source>
</evidence>
<dbReference type="InterPro" id="IPR010608">
    <property type="entry name" value="DUF1195"/>
</dbReference>
<dbReference type="AlphaFoldDB" id="A0AAV3PF10"/>
<dbReference type="PANTHER" id="PTHR34358:SF7">
    <property type="entry name" value="SUGAR TRANSPORTER"/>
    <property type="match status" value="1"/>
</dbReference>
<sequence>MKDEEAQMTTSNASSTATLIKKESVGSENGFFGKGRYKLWALAAIILLALWSMFTGSITLKWSSGNLTRVSDELDFHEDFDILEVEDQEKKVRQMWNIYTHGNNIRLPSFWQLAFKAAYEDLASEVPATRNAAIAEIAKMSLHNAHLYDIGFEPPPVEPDSKIRSPIRKMEAQEARKE</sequence>
<dbReference type="PANTHER" id="PTHR34358">
    <property type="entry name" value="OS03G0411600 PROTEIN"/>
    <property type="match status" value="1"/>
</dbReference>
<keyword evidence="4" id="KW-1185">Reference proteome</keyword>
<proteinExistence type="predicted"/>
<reference evidence="3 4" key="1">
    <citation type="submission" date="2024-01" db="EMBL/GenBank/DDBJ databases">
        <title>The complete chloroplast genome sequence of Lithospermum erythrorhizon: insights into the phylogenetic relationship among Boraginaceae species and the maternal lineages of purple gromwells.</title>
        <authorList>
            <person name="Okada T."/>
            <person name="Watanabe K."/>
        </authorList>
    </citation>
    <scope>NUCLEOTIDE SEQUENCE [LARGE SCALE GENOMIC DNA]</scope>
</reference>